<sequence>MKPTKLQWEDVIQFEEVKGYGQHIWKDEDKYYLVLEEGTVVSWLVVYELPQELFTLLESGERTLHEVSWKVQNDSWPPTEEEKKASEKRFIEESPTSLIDLPETRELFTQEELERLIPIAEQMWIDWRGKLPDDYVSPLK</sequence>
<evidence type="ECO:0000313" key="1">
    <source>
        <dbReference type="EMBL" id="KJQ71002.1"/>
    </source>
</evidence>
<proteinExistence type="predicted"/>
<name>A0A0F2DIZ6_STROR</name>
<reference evidence="1 2" key="1">
    <citation type="submission" date="2015-02" db="EMBL/GenBank/DDBJ databases">
        <title>Evolution of amylase-binding proteins of oral streptococcal species.</title>
        <authorList>
            <person name="Haase E.M."/>
        </authorList>
    </citation>
    <scope>NUCLEOTIDE SEQUENCE [LARGE SCALE GENOMIC DNA]</scope>
    <source>
        <strain evidence="1 2">SK141</strain>
    </source>
</reference>
<dbReference type="RefSeq" id="WP_033629951.1">
    <property type="nucleotide sequence ID" value="NZ_JYGO01000002.1"/>
</dbReference>
<dbReference type="EMBL" id="JYGR01000005">
    <property type="protein sequence ID" value="KJQ71002.1"/>
    <property type="molecule type" value="Genomic_DNA"/>
</dbReference>
<accession>A0A0F2DIZ6</accession>
<protein>
    <submittedName>
        <fullName evidence="1">Uncharacterized protein</fullName>
    </submittedName>
</protein>
<dbReference type="Proteomes" id="UP000033716">
    <property type="component" value="Unassembled WGS sequence"/>
</dbReference>
<gene>
    <name evidence="1" type="ORF">TZ92_01531</name>
</gene>
<organism evidence="1 2">
    <name type="scientific">Streptococcus oralis subsp. oralis</name>
    <dbReference type="NCBI Taxonomy" id="1891914"/>
    <lineage>
        <taxon>Bacteria</taxon>
        <taxon>Bacillati</taxon>
        <taxon>Bacillota</taxon>
        <taxon>Bacilli</taxon>
        <taxon>Lactobacillales</taxon>
        <taxon>Streptococcaceae</taxon>
        <taxon>Streptococcus</taxon>
    </lineage>
</organism>
<dbReference type="PATRIC" id="fig|28037.214.peg.1536"/>
<dbReference type="AlphaFoldDB" id="A0A0F2DIZ6"/>
<comment type="caution">
    <text evidence="1">The sequence shown here is derived from an EMBL/GenBank/DDBJ whole genome shotgun (WGS) entry which is preliminary data.</text>
</comment>
<evidence type="ECO:0000313" key="2">
    <source>
        <dbReference type="Proteomes" id="UP000033716"/>
    </source>
</evidence>